<dbReference type="GO" id="GO:0035658">
    <property type="term" value="C:Mon1-Ccz1 complex"/>
    <property type="evidence" value="ECO:0007669"/>
    <property type="project" value="InterPro"/>
</dbReference>
<dbReference type="InterPro" id="IPR013176">
    <property type="entry name" value="Ccz1"/>
</dbReference>
<gene>
    <name evidence="6" type="ORF">B4U79_12201</name>
    <name evidence="5" type="ORF">B4U79_15164</name>
</gene>
<comment type="caution">
    <text evidence="6">The sequence shown here is derived from an EMBL/GenBank/DDBJ whole genome shotgun (WGS) entry which is preliminary data.</text>
</comment>
<dbReference type="Pfam" id="PF19032">
    <property type="entry name" value="Intu_longin_2"/>
    <property type="match status" value="1"/>
</dbReference>
<dbReference type="OrthoDB" id="240546at2759"/>
<feature type="domain" description="CCZ1/INTU/HSP4 first Longin" evidence="2">
    <location>
        <begin position="15"/>
        <end position="167"/>
    </location>
</feature>
<dbReference type="EMBL" id="NCKU01002831">
    <property type="protein sequence ID" value="RWS08698.1"/>
    <property type="molecule type" value="Genomic_DNA"/>
</dbReference>
<feature type="domain" description="CCZ1/INTU/HPS4 third Longin" evidence="4">
    <location>
        <begin position="384"/>
        <end position="479"/>
    </location>
</feature>
<name>A0A3S3QH55_9ACAR</name>
<comment type="similarity">
    <text evidence="1">Belongs to the CCZ1 family.</text>
</comment>
<protein>
    <submittedName>
        <fullName evidence="6">Vacuolar fusion protein CCZ1-like protein</fullName>
    </submittedName>
</protein>
<dbReference type="InterPro" id="IPR043989">
    <property type="entry name" value="CCZ1/INTU/HSP4_longin_3"/>
</dbReference>
<dbReference type="STRING" id="1965070.A0A3S3QH55"/>
<evidence type="ECO:0000313" key="5">
    <source>
        <dbReference type="EMBL" id="RWS07952.1"/>
    </source>
</evidence>
<evidence type="ECO:0000259" key="2">
    <source>
        <dbReference type="Pfam" id="PF19031"/>
    </source>
</evidence>
<dbReference type="Pfam" id="PF19033">
    <property type="entry name" value="Intu_longin_3"/>
    <property type="match status" value="1"/>
</dbReference>
<sequence length="495" mass="56912">MSQIKQRFSAKIVRFIVFNDKWGPKEGEEIQKLIYFQTNEAKKGEKDERFAEMNGDLNLDCSKPEIQTIINDIGLCECVVRFVKNFGENEEVKSVHGSKVRLVLEEVEPDFWMCLSLSVPRSVIKTTLNKDDQIEQQIIEYHDEELNDYFVKLLIKQIYETFFLLNGSLREIWKQKLESLHALRQVCSQFFGWFLPSIKAFSVNLIELFGAIQYLPLDNITFLEAQSFVNHVMFCDPLCEHIMFLYNEQLISSSLDLKNTRVIYRYLVSVIIPEAASEEMSESFRTRTKRKTRYVKTGVRIHLFGVKKSLLMNIYRSVHGTTVVLFFSDKDTSTSVALSKCDLFMSSRLHDLSTKLGEVSVRVNSQEQQLSYSSHQDPLQPDFFKFAYFNGSNSAFKSNSGSGGILDHRKISDSEFVKLIIDIESDLRTVLSLKDASNVIEIVAKTTNESWLVVHQSDARTIFSLLNHKNANLVEASEAVALHMAKQFSNILFID</sequence>
<dbReference type="EMBL" id="NCKU01003211">
    <property type="protein sequence ID" value="RWS07952.1"/>
    <property type="molecule type" value="Genomic_DNA"/>
</dbReference>
<evidence type="ECO:0000256" key="1">
    <source>
        <dbReference type="ARBA" id="ARBA00005352"/>
    </source>
</evidence>
<dbReference type="Proteomes" id="UP000285301">
    <property type="component" value="Unassembled WGS sequence"/>
</dbReference>
<accession>A0A3S3QH55</accession>
<evidence type="ECO:0000313" key="7">
    <source>
        <dbReference type="Proteomes" id="UP000285301"/>
    </source>
</evidence>
<proteinExistence type="inferred from homology"/>
<organism evidence="6 7">
    <name type="scientific">Dinothrombium tinctorium</name>
    <dbReference type="NCBI Taxonomy" id="1965070"/>
    <lineage>
        <taxon>Eukaryota</taxon>
        <taxon>Metazoa</taxon>
        <taxon>Ecdysozoa</taxon>
        <taxon>Arthropoda</taxon>
        <taxon>Chelicerata</taxon>
        <taxon>Arachnida</taxon>
        <taxon>Acari</taxon>
        <taxon>Acariformes</taxon>
        <taxon>Trombidiformes</taxon>
        <taxon>Prostigmata</taxon>
        <taxon>Anystina</taxon>
        <taxon>Parasitengona</taxon>
        <taxon>Trombidioidea</taxon>
        <taxon>Trombidiidae</taxon>
        <taxon>Dinothrombium</taxon>
    </lineage>
</organism>
<dbReference type="InterPro" id="IPR043988">
    <property type="entry name" value="CCZ1/INTU_longin_2"/>
</dbReference>
<reference evidence="6 7" key="1">
    <citation type="journal article" date="2018" name="Gigascience">
        <title>Genomes of trombidid mites reveal novel predicted allergens and laterally-transferred genes associated with secondary metabolism.</title>
        <authorList>
            <person name="Dong X."/>
            <person name="Chaisiri K."/>
            <person name="Xia D."/>
            <person name="Armstrong S.D."/>
            <person name="Fang Y."/>
            <person name="Donnelly M.J."/>
            <person name="Kadowaki T."/>
            <person name="McGarry J.W."/>
            <person name="Darby A.C."/>
            <person name="Makepeace B.L."/>
        </authorList>
    </citation>
    <scope>NUCLEOTIDE SEQUENCE [LARGE SCALE GENOMIC DNA]</scope>
    <source>
        <strain evidence="6">UoL-WK</strain>
    </source>
</reference>
<evidence type="ECO:0000259" key="4">
    <source>
        <dbReference type="Pfam" id="PF19033"/>
    </source>
</evidence>
<reference evidence="6" key="2">
    <citation type="submission" date="2018-11" db="EMBL/GenBank/DDBJ databases">
        <title>Trombidioid mite genomics.</title>
        <authorList>
            <person name="Dong X."/>
        </authorList>
    </citation>
    <scope>NUCLEOTIDE SEQUENCE</scope>
    <source>
        <strain evidence="6">UoL-WK</strain>
    </source>
</reference>
<dbReference type="InterPro" id="IPR043987">
    <property type="entry name" value="CCZ1/INTU/HSP4_longin_1"/>
</dbReference>
<keyword evidence="7" id="KW-1185">Reference proteome</keyword>
<evidence type="ECO:0000313" key="6">
    <source>
        <dbReference type="EMBL" id="RWS08698.1"/>
    </source>
</evidence>
<feature type="domain" description="CCZ1/INTU second Longin" evidence="3">
    <location>
        <begin position="241"/>
        <end position="348"/>
    </location>
</feature>
<dbReference type="GO" id="GO:0016192">
    <property type="term" value="P:vesicle-mediated transport"/>
    <property type="evidence" value="ECO:0007669"/>
    <property type="project" value="InterPro"/>
</dbReference>
<dbReference type="Pfam" id="PF19031">
    <property type="entry name" value="Intu_longin_1"/>
    <property type="match status" value="1"/>
</dbReference>
<dbReference type="PANTHER" id="PTHR13056:SF0">
    <property type="entry name" value="VACUOLAR FUSION PROTEIN CCZ1 HOMOLOG-RELATED"/>
    <property type="match status" value="1"/>
</dbReference>
<dbReference type="AlphaFoldDB" id="A0A3S3QH55"/>
<dbReference type="PANTHER" id="PTHR13056">
    <property type="entry name" value="VACUOLAR FUSION PROTEIN CCZ1 HOMOLOG-RELATED"/>
    <property type="match status" value="1"/>
</dbReference>
<evidence type="ECO:0000259" key="3">
    <source>
        <dbReference type="Pfam" id="PF19032"/>
    </source>
</evidence>